<keyword evidence="1" id="KW-0808">Transferase</keyword>
<dbReference type="Proteomes" id="UP000481421">
    <property type="component" value="Unassembled WGS sequence"/>
</dbReference>
<proteinExistence type="predicted"/>
<dbReference type="Gene3D" id="3.90.550.10">
    <property type="entry name" value="Spore Coat Polysaccharide Biosynthesis Protein SpsA, Chain A"/>
    <property type="match status" value="1"/>
</dbReference>
<dbReference type="EMBL" id="JAAIKE010000007">
    <property type="protein sequence ID" value="NEX48029.1"/>
    <property type="molecule type" value="Genomic_DNA"/>
</dbReference>
<comment type="caution">
    <text evidence="1">The sequence shown here is derived from an EMBL/GenBank/DDBJ whole genome shotgun (WGS) entry which is preliminary data.</text>
</comment>
<protein>
    <submittedName>
        <fullName evidence="1">Glycosyltransferase family 2 protein</fullName>
    </submittedName>
</protein>
<organism evidence="1 2">
    <name type="scientific">Pseudotabrizicola algicola</name>
    <dbReference type="NCBI Taxonomy" id="2709381"/>
    <lineage>
        <taxon>Bacteria</taxon>
        <taxon>Pseudomonadati</taxon>
        <taxon>Pseudomonadota</taxon>
        <taxon>Alphaproteobacteria</taxon>
        <taxon>Rhodobacterales</taxon>
        <taxon>Paracoccaceae</taxon>
        <taxon>Pseudotabrizicola</taxon>
    </lineage>
</organism>
<dbReference type="Pfam" id="PF13704">
    <property type="entry name" value="Glyco_tranf_2_4"/>
    <property type="match status" value="1"/>
</dbReference>
<keyword evidence="2" id="KW-1185">Reference proteome</keyword>
<dbReference type="InterPro" id="IPR029044">
    <property type="entry name" value="Nucleotide-diphossugar_trans"/>
</dbReference>
<evidence type="ECO:0000313" key="1">
    <source>
        <dbReference type="EMBL" id="NEX48029.1"/>
    </source>
</evidence>
<dbReference type="RefSeq" id="WP_164614345.1">
    <property type="nucleotide sequence ID" value="NZ_JAAIKE010000007.1"/>
</dbReference>
<reference evidence="1 2" key="1">
    <citation type="submission" date="2020-02" db="EMBL/GenBank/DDBJ databases">
        <title>Rhodobacter algicola sp. nov., isolated from microalga culture.</title>
        <authorList>
            <person name="Park C.-Y."/>
        </authorList>
    </citation>
    <scope>NUCLEOTIDE SEQUENCE [LARGE SCALE GENOMIC DNA]</scope>
    <source>
        <strain evidence="1 2">ETT8</strain>
    </source>
</reference>
<accession>A0A6B3RY23</accession>
<dbReference type="SUPFAM" id="SSF53448">
    <property type="entry name" value="Nucleotide-diphospho-sugar transferases"/>
    <property type="match status" value="1"/>
</dbReference>
<name>A0A6B3RY23_9RHOB</name>
<evidence type="ECO:0000313" key="2">
    <source>
        <dbReference type="Proteomes" id="UP000481421"/>
    </source>
</evidence>
<gene>
    <name evidence="1" type="ORF">G3572_17610</name>
</gene>
<dbReference type="GO" id="GO:0016740">
    <property type="term" value="F:transferase activity"/>
    <property type="evidence" value="ECO:0007669"/>
    <property type="project" value="UniProtKB-KW"/>
</dbReference>
<sequence length="345" mass="40036">MTGRVRTLLRAAWRAYGLRTRRRRHLWRSFRSRRALQVVKDRSSAIRRGDILCFMTVRNEQLRLPHFLDHHRKLGVRHFLIVDNDSTDGTRDYLVAQPDVSLWHTRASYKLSRFGLDWVTWLQMRHAHGHWTLTLDADELLIYPYWQTRPLPALTGWLEEQGLEAMGTMMLDLYPDGPLSAAQIGPGDDPLSVLRWFDPGNYAVQVQERMGNLWIQGGPRGRLFFADDPRRAPTLNKIPLVRWNRRYAYVNSTHAILPPRLNRVYATDGGEQISGLLLHTKFLPEIIGKSTEEKARKQHFANSALYDSYYDTVISDPVLRCPQSERLGGWRRLEALGLMSRGGWV</sequence>
<dbReference type="AlphaFoldDB" id="A0A6B3RY23"/>